<dbReference type="OrthoDB" id="508856at2"/>
<dbReference type="RefSeq" id="WP_097011092.1">
    <property type="nucleotide sequence ID" value="NZ_LT907975.1"/>
</dbReference>
<proteinExistence type="predicted"/>
<protein>
    <submittedName>
        <fullName evidence="1">Uncharacterized protein</fullName>
    </submittedName>
</protein>
<keyword evidence="2" id="KW-1185">Reference proteome</keyword>
<sequence>MAGELVELKPDETVHKVLISSPARFVGEFRDEDCLLTHSFPRRDNQNPRHFFVFTFSTEPIEKAPGIVIPDYSYIGDIICSYLSVLFGKRFDNHGLLEGSGFHWLPNIDTHDRIYQKSLPHNSDDIRPDFEIPLNLTELSRIKDLIHGQTEDKFGTTFIACSRFYSLALINSERNPEVAYLNLITACERLSNHFDYEAEALLDPQILGLFTCIEQNCGGGNGILKQLKAQLRSIKKKYIKTLLDLVDASFFEKSEAAHQYARLKEDSFEKAIKSAYDLRSRYVHTGSAFGNWVALNHGGGNNEVQFGSPVLQDKELAKIIKKAPTLVGLERIVRYALLQFASRNDAFSPPWTFYNMFSHQ</sequence>
<reference evidence="2" key="1">
    <citation type="submission" date="2017-09" db="EMBL/GenBank/DDBJ databases">
        <authorList>
            <person name="Regsiter A."/>
            <person name="William W."/>
        </authorList>
    </citation>
    <scope>NUCLEOTIDE SEQUENCE [LARGE SCALE GENOMIC DNA]</scope>
    <source>
        <strain evidence="2">500-1</strain>
    </source>
</reference>
<evidence type="ECO:0000313" key="2">
    <source>
        <dbReference type="Proteomes" id="UP000219215"/>
    </source>
</evidence>
<organism evidence="1 2">
    <name type="scientific">Pseudodesulfovibrio profundus</name>
    <dbReference type="NCBI Taxonomy" id="57320"/>
    <lineage>
        <taxon>Bacteria</taxon>
        <taxon>Pseudomonadati</taxon>
        <taxon>Thermodesulfobacteriota</taxon>
        <taxon>Desulfovibrionia</taxon>
        <taxon>Desulfovibrionales</taxon>
        <taxon>Desulfovibrionaceae</taxon>
    </lineage>
</organism>
<evidence type="ECO:0000313" key="1">
    <source>
        <dbReference type="EMBL" id="SOB57923.1"/>
    </source>
</evidence>
<accession>A0A2C8F5T8</accession>
<dbReference type="AlphaFoldDB" id="A0A2C8F5T8"/>
<gene>
    <name evidence="1" type="ORF">DPRO_1036</name>
</gene>
<name>A0A2C8F5T8_9BACT</name>
<dbReference type="KEGG" id="pprf:DPRO_1036"/>
<dbReference type="Proteomes" id="UP000219215">
    <property type="component" value="Chromosome DPRO"/>
</dbReference>
<dbReference type="EMBL" id="LT907975">
    <property type="protein sequence ID" value="SOB57923.1"/>
    <property type="molecule type" value="Genomic_DNA"/>
</dbReference>